<dbReference type="FunCoup" id="A0A163LVY4">
    <property type="interactions" value="560"/>
</dbReference>
<gene>
    <name evidence="8" type="primary">ABSGL_02669.1 scaffold 3684</name>
</gene>
<evidence type="ECO:0000256" key="2">
    <source>
        <dbReference type="ARBA" id="ARBA00022692"/>
    </source>
</evidence>
<evidence type="ECO:0000256" key="5">
    <source>
        <dbReference type="ARBA" id="ARBA00023136"/>
    </source>
</evidence>
<keyword evidence="2 7" id="KW-0812">Transmembrane</keyword>
<comment type="similarity">
    <text evidence="6">Belongs to the GOT1 family.</text>
</comment>
<dbReference type="InterPro" id="IPR045176">
    <property type="entry name" value="Got1"/>
</dbReference>
<evidence type="ECO:0000256" key="6">
    <source>
        <dbReference type="ARBA" id="ARBA00025799"/>
    </source>
</evidence>
<evidence type="ECO:0000313" key="8">
    <source>
        <dbReference type="EMBL" id="SAL97198.1"/>
    </source>
</evidence>
<keyword evidence="5 7" id="KW-0472">Membrane</keyword>
<organism evidence="8">
    <name type="scientific">Absidia glauca</name>
    <name type="common">Pin mould</name>
    <dbReference type="NCBI Taxonomy" id="4829"/>
    <lineage>
        <taxon>Eukaryota</taxon>
        <taxon>Fungi</taxon>
        <taxon>Fungi incertae sedis</taxon>
        <taxon>Mucoromycota</taxon>
        <taxon>Mucoromycotina</taxon>
        <taxon>Mucoromycetes</taxon>
        <taxon>Mucorales</taxon>
        <taxon>Cunninghamellaceae</taxon>
        <taxon>Absidia</taxon>
    </lineage>
</organism>
<name>A0A163LVY4_ABSGL</name>
<dbReference type="PANTHER" id="PTHR21493:SF9">
    <property type="entry name" value="GOLGI TRANSPORT PROTEIN 1-RELATED"/>
    <property type="match status" value="1"/>
</dbReference>
<dbReference type="Proteomes" id="UP000078561">
    <property type="component" value="Unassembled WGS sequence"/>
</dbReference>
<dbReference type="GO" id="GO:0005829">
    <property type="term" value="C:cytosol"/>
    <property type="evidence" value="ECO:0007669"/>
    <property type="project" value="GOC"/>
</dbReference>
<dbReference type="GO" id="GO:0006888">
    <property type="term" value="P:endoplasmic reticulum to Golgi vesicle-mediated transport"/>
    <property type="evidence" value="ECO:0007669"/>
    <property type="project" value="InterPro"/>
</dbReference>
<dbReference type="Pfam" id="PF04178">
    <property type="entry name" value="Got1"/>
    <property type="match status" value="1"/>
</dbReference>
<dbReference type="GO" id="GO:0000139">
    <property type="term" value="C:Golgi membrane"/>
    <property type="evidence" value="ECO:0007669"/>
    <property type="project" value="UniProtKB-SubCell"/>
</dbReference>
<protein>
    <submittedName>
        <fullName evidence="8">Uncharacterized protein</fullName>
    </submittedName>
</protein>
<dbReference type="GO" id="GO:0042147">
    <property type="term" value="P:retrograde transport, endosome to Golgi"/>
    <property type="evidence" value="ECO:0007669"/>
    <property type="project" value="InterPro"/>
</dbReference>
<reference evidence="8" key="1">
    <citation type="submission" date="2016-04" db="EMBL/GenBank/DDBJ databases">
        <authorList>
            <person name="Evans L.H."/>
            <person name="Alamgir A."/>
            <person name="Owens N."/>
            <person name="Weber N.D."/>
            <person name="Virtaneva K."/>
            <person name="Barbian K."/>
            <person name="Babar A."/>
            <person name="Rosenke K."/>
        </authorList>
    </citation>
    <scope>NUCLEOTIDE SEQUENCE [LARGE SCALE GENOMIC DNA]</scope>
    <source>
        <strain evidence="8">CBS 101.48</strain>
    </source>
</reference>
<dbReference type="AlphaFoldDB" id="A0A163LVY4"/>
<dbReference type="OMA" id="LMGWPIV"/>
<sequence length="137" mass="15033">MLSDSQKIGVALTGLGVLFMFLGVISFFDAGLLTIGNILFIAGIPLTIGTQRTLGFFSQRSKLRGSICFLVGISLLFCRWTIIGMLVEIFGILNLFGDFFPMVFAFLRQLPIIGSVLRNPHVEKVLNFTTSSPMLPV</sequence>
<comment type="subcellular location">
    <subcellularLocation>
        <location evidence="1">Golgi apparatus membrane</location>
        <topology evidence="1">Multi-pass membrane protein</topology>
    </subcellularLocation>
</comment>
<evidence type="ECO:0000256" key="7">
    <source>
        <dbReference type="SAM" id="Phobius"/>
    </source>
</evidence>
<dbReference type="InterPro" id="IPR007305">
    <property type="entry name" value="Vesicle_transpt_Got1/SFT2"/>
</dbReference>
<evidence type="ECO:0000256" key="3">
    <source>
        <dbReference type="ARBA" id="ARBA00022989"/>
    </source>
</evidence>
<keyword evidence="4" id="KW-0333">Golgi apparatus</keyword>
<keyword evidence="3 7" id="KW-1133">Transmembrane helix</keyword>
<accession>A0A163LVY4</accession>
<evidence type="ECO:0000256" key="4">
    <source>
        <dbReference type="ARBA" id="ARBA00023034"/>
    </source>
</evidence>
<dbReference type="OrthoDB" id="204784at2759"/>
<proteinExistence type="inferred from homology"/>
<dbReference type="PANTHER" id="PTHR21493">
    <property type="entry name" value="CGI-141-RELATED/LIPASE CONTAINING PROTEIN"/>
    <property type="match status" value="1"/>
</dbReference>
<feature type="transmembrane region" description="Helical" evidence="7">
    <location>
        <begin position="34"/>
        <end position="55"/>
    </location>
</feature>
<feature type="transmembrane region" description="Helical" evidence="7">
    <location>
        <begin position="67"/>
        <end position="93"/>
    </location>
</feature>
<dbReference type="EMBL" id="LT551602">
    <property type="protein sequence ID" value="SAL97198.1"/>
    <property type="molecule type" value="Genomic_DNA"/>
</dbReference>
<keyword evidence="9" id="KW-1185">Reference proteome</keyword>
<dbReference type="STRING" id="4829.A0A163LVY4"/>
<evidence type="ECO:0000313" key="9">
    <source>
        <dbReference type="Proteomes" id="UP000078561"/>
    </source>
</evidence>
<dbReference type="InParanoid" id="A0A163LVY4"/>
<feature type="transmembrane region" description="Helical" evidence="7">
    <location>
        <begin position="7"/>
        <end position="28"/>
    </location>
</feature>
<evidence type="ECO:0000256" key="1">
    <source>
        <dbReference type="ARBA" id="ARBA00004653"/>
    </source>
</evidence>